<dbReference type="InterPro" id="IPR050559">
    <property type="entry name" value="P-Pant_transferase_sf"/>
</dbReference>
<reference evidence="4 5" key="1">
    <citation type="submission" date="2019-06" db="EMBL/GenBank/DDBJ databases">
        <title>Description of Kitasatospora acidophila sp. nov. isolated from pine grove soil, and reclassification of Streptomyces novaecaesareae to Kitasatospora novaeceasareae comb. nov.</title>
        <authorList>
            <person name="Kim M.J."/>
        </authorList>
    </citation>
    <scope>NUCLEOTIDE SEQUENCE [LARGE SCALE GENOMIC DNA]</scope>
    <source>
        <strain evidence="4 5">MMS16-CNU292</strain>
    </source>
</reference>
<dbReference type="GO" id="GO:0000287">
    <property type="term" value="F:magnesium ion binding"/>
    <property type="evidence" value="ECO:0007669"/>
    <property type="project" value="InterPro"/>
</dbReference>
<dbReference type="GO" id="GO:0005829">
    <property type="term" value="C:cytosol"/>
    <property type="evidence" value="ECO:0007669"/>
    <property type="project" value="TreeGrafter"/>
</dbReference>
<dbReference type="OrthoDB" id="190168at2"/>
<comment type="caution">
    <text evidence="4">The sequence shown here is derived from an EMBL/GenBank/DDBJ whole genome shotgun (WGS) entry which is preliminary data.</text>
</comment>
<dbReference type="Proteomes" id="UP000319103">
    <property type="component" value="Unassembled WGS sequence"/>
</dbReference>
<keyword evidence="5" id="KW-1185">Reference proteome</keyword>
<comment type="similarity">
    <text evidence="1">Belongs to the P-Pant transferase superfamily. Gsp/Sfp/HetI/AcpT family.</text>
</comment>
<proteinExistence type="inferred from homology"/>
<dbReference type="InterPro" id="IPR037143">
    <property type="entry name" value="4-PPantetheinyl_Trfase_dom_sf"/>
</dbReference>
<gene>
    <name evidence="4" type="ORF">E6W39_06060</name>
</gene>
<dbReference type="AlphaFoldDB" id="A0A540VYV1"/>
<dbReference type="GO" id="GO:0019878">
    <property type="term" value="P:lysine biosynthetic process via aminoadipic acid"/>
    <property type="evidence" value="ECO:0007669"/>
    <property type="project" value="TreeGrafter"/>
</dbReference>
<dbReference type="GO" id="GO:0008897">
    <property type="term" value="F:holo-[acyl-carrier-protein] synthase activity"/>
    <property type="evidence" value="ECO:0007669"/>
    <property type="project" value="InterPro"/>
</dbReference>
<evidence type="ECO:0000259" key="3">
    <source>
        <dbReference type="Pfam" id="PF01648"/>
    </source>
</evidence>
<evidence type="ECO:0000256" key="1">
    <source>
        <dbReference type="ARBA" id="ARBA00010990"/>
    </source>
</evidence>
<organism evidence="4 5">
    <name type="scientific">Kitasatospora acidiphila</name>
    <dbReference type="NCBI Taxonomy" id="2567942"/>
    <lineage>
        <taxon>Bacteria</taxon>
        <taxon>Bacillati</taxon>
        <taxon>Actinomycetota</taxon>
        <taxon>Actinomycetes</taxon>
        <taxon>Kitasatosporales</taxon>
        <taxon>Streptomycetaceae</taxon>
        <taxon>Kitasatospora</taxon>
    </lineage>
</organism>
<evidence type="ECO:0000313" key="5">
    <source>
        <dbReference type="Proteomes" id="UP000319103"/>
    </source>
</evidence>
<dbReference type="RefSeq" id="WP_141632633.1">
    <property type="nucleotide sequence ID" value="NZ_VIGB01000003.1"/>
</dbReference>
<dbReference type="Gene3D" id="3.90.470.20">
    <property type="entry name" value="4'-phosphopantetheinyl transferase domain"/>
    <property type="match status" value="1"/>
</dbReference>
<sequence length="215" mass="22777">MGGLVLSGPTSLLLDRIEGAHALSATELDRAAAIRDEADRADFVAAHALVRVCAGRLLGVPPGALTLVQHCGSCTRPHGVPSLLEAPSLTVSLSHTRGLVAAAASAGPIGVDVEAMGDQPLDWRVVELAASAAEFAALRRAERPQRSFLRQWVRKEALVKVGVTTLDEMASVDLPIADRSPIDWHGWRLAHWYDPDGRAIGCVASRHPATVELLG</sequence>
<dbReference type="InterPro" id="IPR008278">
    <property type="entry name" value="4-PPantetheinyl_Trfase_dom"/>
</dbReference>
<keyword evidence="2 4" id="KW-0808">Transferase</keyword>
<dbReference type="SUPFAM" id="SSF56214">
    <property type="entry name" value="4'-phosphopantetheinyl transferase"/>
    <property type="match status" value="2"/>
</dbReference>
<protein>
    <submittedName>
        <fullName evidence="4">4'-phosphopantetheinyl transferase superfamily protein</fullName>
    </submittedName>
</protein>
<evidence type="ECO:0000313" key="4">
    <source>
        <dbReference type="EMBL" id="TQF01911.1"/>
    </source>
</evidence>
<accession>A0A540VYV1</accession>
<dbReference type="PANTHER" id="PTHR12215:SF10">
    <property type="entry name" value="L-AMINOADIPATE-SEMIALDEHYDE DEHYDROGENASE-PHOSPHOPANTETHEINYL TRANSFERASE"/>
    <property type="match status" value="1"/>
</dbReference>
<dbReference type="Pfam" id="PF01648">
    <property type="entry name" value="ACPS"/>
    <property type="match status" value="1"/>
</dbReference>
<dbReference type="EMBL" id="VIGB01000003">
    <property type="protein sequence ID" value="TQF01911.1"/>
    <property type="molecule type" value="Genomic_DNA"/>
</dbReference>
<feature type="domain" description="4'-phosphopantetheinyl transferase" evidence="3">
    <location>
        <begin position="108"/>
        <end position="168"/>
    </location>
</feature>
<dbReference type="PANTHER" id="PTHR12215">
    <property type="entry name" value="PHOSPHOPANTETHEINE TRANSFERASE"/>
    <property type="match status" value="1"/>
</dbReference>
<evidence type="ECO:0000256" key="2">
    <source>
        <dbReference type="ARBA" id="ARBA00022679"/>
    </source>
</evidence>
<name>A0A540VYV1_9ACTN</name>